<accession>A0ABM1B8N0</accession>
<protein>
    <submittedName>
        <fullName evidence="5">Probable inactive tRNA-specific adenosine deaminase-like protein 3</fullName>
    </submittedName>
</protein>
<dbReference type="InterPro" id="IPR002125">
    <property type="entry name" value="CMP_dCMP_dom"/>
</dbReference>
<dbReference type="Gene3D" id="3.40.140.10">
    <property type="entry name" value="Cytidine Deaminase, domain 2"/>
    <property type="match status" value="1"/>
</dbReference>
<evidence type="ECO:0000256" key="2">
    <source>
        <dbReference type="ARBA" id="ARBA00038160"/>
    </source>
</evidence>
<dbReference type="GeneID" id="106461744"/>
<evidence type="ECO:0000313" key="5">
    <source>
        <dbReference type="RefSeq" id="XP_013777046.2"/>
    </source>
</evidence>
<feature type="domain" description="CMP/dCMP-type deaminase" evidence="3">
    <location>
        <begin position="195"/>
        <end position="368"/>
    </location>
</feature>
<dbReference type="CDD" id="cd01285">
    <property type="entry name" value="nucleoside_deaminase"/>
    <property type="match status" value="1"/>
</dbReference>
<dbReference type="Pfam" id="PF00383">
    <property type="entry name" value="dCMP_cyt_deam_1"/>
    <property type="match status" value="1"/>
</dbReference>
<sequence length="378" mass="42981">MSEKKRKHVSPDHKNYVNKTVRSTKDEDISKTNVDLHISPWYLTPVLADKYYQHTESENVYVAEVLDQKMTAQLVKTLSSQYPLTGLSHVKRVRARANGKKNAGLEIIICRAIDVNINHLDSSSTSIQTEKIMKTDVSHLNALSEFCKLFVVPKYPPLTRKQYEQSSQLWPVQFHEDKYIARVMNNQVFTTSELNFIEQNMSLALKLAMVSKCHVGAVVVDPATKTVVARAHDFRNKHTLQHAVMVAIDLVAQGQNGGAWNRYGLQIGPNLQEAESLNDSCIKRENHTTSQSLDECCGKDCRLTKTSPYLCTGYDLYVTREPCTMCAMALVHSRIRRVFYGVSTPWGALGSRYKIHVWEGLNHHFEVWKGVLEKQCQL</sequence>
<proteinExistence type="inferred from homology"/>
<reference evidence="5" key="1">
    <citation type="submission" date="2025-08" db="UniProtKB">
        <authorList>
            <consortium name="RefSeq"/>
        </authorList>
    </citation>
    <scope>IDENTIFICATION</scope>
    <source>
        <tissue evidence="5">Muscle</tissue>
    </source>
</reference>
<dbReference type="InterPro" id="IPR016193">
    <property type="entry name" value="Cytidine_deaminase-like"/>
</dbReference>
<name>A0ABM1B8N0_LIMPO</name>
<evidence type="ECO:0000256" key="1">
    <source>
        <dbReference type="ARBA" id="ARBA00022694"/>
    </source>
</evidence>
<dbReference type="PANTHER" id="PTHR11079">
    <property type="entry name" value="CYTOSINE DEAMINASE FAMILY MEMBER"/>
    <property type="match status" value="1"/>
</dbReference>
<keyword evidence="4" id="KW-1185">Reference proteome</keyword>
<keyword evidence="1" id="KW-0819">tRNA processing</keyword>
<dbReference type="PROSITE" id="PS51747">
    <property type="entry name" value="CYT_DCMP_DEAMINASES_2"/>
    <property type="match status" value="1"/>
</dbReference>
<comment type="similarity">
    <text evidence="2">Belongs to the cytidine and deoxycytidylate deaminase family. ADAT3 subfamily.</text>
</comment>
<organism evidence="4 5">
    <name type="scientific">Limulus polyphemus</name>
    <name type="common">Atlantic horseshoe crab</name>
    <dbReference type="NCBI Taxonomy" id="6850"/>
    <lineage>
        <taxon>Eukaryota</taxon>
        <taxon>Metazoa</taxon>
        <taxon>Ecdysozoa</taxon>
        <taxon>Arthropoda</taxon>
        <taxon>Chelicerata</taxon>
        <taxon>Merostomata</taxon>
        <taxon>Xiphosura</taxon>
        <taxon>Limulidae</taxon>
        <taxon>Limulus</taxon>
    </lineage>
</organism>
<dbReference type="Proteomes" id="UP000694941">
    <property type="component" value="Unplaced"/>
</dbReference>
<dbReference type="SUPFAM" id="SSF53927">
    <property type="entry name" value="Cytidine deaminase-like"/>
    <property type="match status" value="1"/>
</dbReference>
<gene>
    <name evidence="5" type="primary">LOC106461744</name>
</gene>
<dbReference type="PANTHER" id="PTHR11079:SF156">
    <property type="entry name" value="INACTIVE TRNA-SPECIFIC ADENOSINE DEAMINASE-LIKE PROTEIN 3-RELATED"/>
    <property type="match status" value="1"/>
</dbReference>
<dbReference type="RefSeq" id="XP_013777046.2">
    <property type="nucleotide sequence ID" value="XM_013921592.2"/>
</dbReference>
<evidence type="ECO:0000259" key="3">
    <source>
        <dbReference type="PROSITE" id="PS51747"/>
    </source>
</evidence>
<evidence type="ECO:0000313" key="4">
    <source>
        <dbReference type="Proteomes" id="UP000694941"/>
    </source>
</evidence>